<reference evidence="2" key="1">
    <citation type="submission" date="2024-04" db="EMBL/GenBank/DDBJ databases">
        <title>Salinicola lusitanus LLJ914,a marine bacterium isolated from the Okinawa Trough.</title>
        <authorList>
            <person name="Li J."/>
        </authorList>
    </citation>
    <scope>NUCLEOTIDE SEQUENCE [LARGE SCALE GENOMIC DNA]</scope>
</reference>
<name>A0AAW0MEX9_9GOBI</name>
<organism evidence="1 2">
    <name type="scientific">Mugilogobius chulae</name>
    <name type="common">yellowstripe goby</name>
    <dbReference type="NCBI Taxonomy" id="88201"/>
    <lineage>
        <taxon>Eukaryota</taxon>
        <taxon>Metazoa</taxon>
        <taxon>Chordata</taxon>
        <taxon>Craniata</taxon>
        <taxon>Vertebrata</taxon>
        <taxon>Euteleostomi</taxon>
        <taxon>Actinopterygii</taxon>
        <taxon>Neopterygii</taxon>
        <taxon>Teleostei</taxon>
        <taxon>Neoteleostei</taxon>
        <taxon>Acanthomorphata</taxon>
        <taxon>Gobiaria</taxon>
        <taxon>Gobiiformes</taxon>
        <taxon>Gobioidei</taxon>
        <taxon>Gobiidae</taxon>
        <taxon>Gobionellinae</taxon>
        <taxon>Mugilogobius</taxon>
    </lineage>
</organism>
<comment type="caution">
    <text evidence="1">The sequence shown here is derived from an EMBL/GenBank/DDBJ whole genome shotgun (WGS) entry which is preliminary data.</text>
</comment>
<gene>
    <name evidence="1" type="ORF">WMY93_031778</name>
</gene>
<protein>
    <submittedName>
        <fullName evidence="1">Uncharacterized protein</fullName>
    </submittedName>
</protein>
<sequence>MIDDKRELSSVNEIQFKYLVSTLVSVSRGCCCVPAVIVNNILDDSFLARDFHSDDLIGREMTFDILYHDSEHQATMLQYGVKKSS</sequence>
<keyword evidence="2" id="KW-1185">Reference proteome</keyword>
<evidence type="ECO:0000313" key="1">
    <source>
        <dbReference type="EMBL" id="KAK7877510.1"/>
    </source>
</evidence>
<accession>A0AAW0MEX9</accession>
<evidence type="ECO:0000313" key="2">
    <source>
        <dbReference type="Proteomes" id="UP001460270"/>
    </source>
</evidence>
<dbReference type="Proteomes" id="UP001460270">
    <property type="component" value="Unassembled WGS sequence"/>
</dbReference>
<feature type="non-terminal residue" evidence="1">
    <location>
        <position position="85"/>
    </location>
</feature>
<proteinExistence type="predicted"/>
<dbReference type="AlphaFoldDB" id="A0AAW0MEX9"/>
<dbReference type="EMBL" id="JBBPFD010000689">
    <property type="protein sequence ID" value="KAK7877510.1"/>
    <property type="molecule type" value="Genomic_DNA"/>
</dbReference>